<comment type="caution">
    <text evidence="1">The sequence shown here is derived from an EMBL/GenBank/DDBJ whole genome shotgun (WGS) entry which is preliminary data.</text>
</comment>
<keyword evidence="2" id="KW-1185">Reference proteome</keyword>
<gene>
    <name evidence="1" type="ORF">WICPIJ_004142</name>
</gene>
<sequence length="68" mass="7407">MYRNKGGPNILKEFLIRAMAPNSSPILDSGMYLVMEDWITGEDKAPKQPKITEANTAPEVVATAISKG</sequence>
<evidence type="ECO:0000313" key="2">
    <source>
        <dbReference type="Proteomes" id="UP000774326"/>
    </source>
</evidence>
<accession>A0A9P8Q8H4</accession>
<reference evidence="1" key="2">
    <citation type="submission" date="2021-01" db="EMBL/GenBank/DDBJ databases">
        <authorList>
            <person name="Schikora-Tamarit M.A."/>
        </authorList>
    </citation>
    <scope>NUCLEOTIDE SEQUENCE</scope>
    <source>
        <strain evidence="1">CBS2887</strain>
    </source>
</reference>
<organism evidence="1 2">
    <name type="scientific">Wickerhamomyces pijperi</name>
    <name type="common">Yeast</name>
    <name type="synonym">Pichia pijperi</name>
    <dbReference type="NCBI Taxonomy" id="599730"/>
    <lineage>
        <taxon>Eukaryota</taxon>
        <taxon>Fungi</taxon>
        <taxon>Dikarya</taxon>
        <taxon>Ascomycota</taxon>
        <taxon>Saccharomycotina</taxon>
        <taxon>Saccharomycetes</taxon>
        <taxon>Phaffomycetales</taxon>
        <taxon>Wickerhamomycetaceae</taxon>
        <taxon>Wickerhamomyces</taxon>
    </lineage>
</organism>
<name>A0A9P8Q8H4_WICPI</name>
<dbReference type="Proteomes" id="UP000774326">
    <property type="component" value="Unassembled WGS sequence"/>
</dbReference>
<proteinExistence type="predicted"/>
<reference evidence="1" key="1">
    <citation type="journal article" date="2021" name="Open Biol.">
        <title>Shared evolutionary footprints suggest mitochondrial oxidative damage underlies multiple complex I losses in fungi.</title>
        <authorList>
            <person name="Schikora-Tamarit M.A."/>
            <person name="Marcet-Houben M."/>
            <person name="Nosek J."/>
            <person name="Gabaldon T."/>
        </authorList>
    </citation>
    <scope>NUCLEOTIDE SEQUENCE</scope>
    <source>
        <strain evidence="1">CBS2887</strain>
    </source>
</reference>
<evidence type="ECO:0000313" key="1">
    <source>
        <dbReference type="EMBL" id="KAH3684880.1"/>
    </source>
</evidence>
<dbReference type="AlphaFoldDB" id="A0A9P8Q8H4"/>
<protein>
    <submittedName>
        <fullName evidence="1">Uncharacterized protein</fullName>
    </submittedName>
</protein>
<dbReference type="EMBL" id="JAEUBG010002286">
    <property type="protein sequence ID" value="KAH3684880.1"/>
    <property type="molecule type" value="Genomic_DNA"/>
</dbReference>